<feature type="domain" description="Hexokinase N-terminal" evidence="7">
    <location>
        <begin position="100"/>
        <end position="208"/>
    </location>
</feature>
<dbReference type="InterPro" id="IPR022672">
    <property type="entry name" value="Hexokinase_N"/>
</dbReference>
<evidence type="ECO:0000313" key="9">
    <source>
        <dbReference type="Proteomes" id="UP000825935"/>
    </source>
</evidence>
<evidence type="ECO:0000313" key="8">
    <source>
        <dbReference type="EMBL" id="KAH7330826.1"/>
    </source>
</evidence>
<reference evidence="8" key="1">
    <citation type="submission" date="2021-08" db="EMBL/GenBank/DDBJ databases">
        <title>WGS assembly of Ceratopteris richardii.</title>
        <authorList>
            <person name="Marchant D.B."/>
            <person name="Chen G."/>
            <person name="Jenkins J."/>
            <person name="Shu S."/>
            <person name="Leebens-Mack J."/>
            <person name="Grimwood J."/>
            <person name="Schmutz J."/>
            <person name="Soltis P."/>
            <person name="Soltis D."/>
            <person name="Chen Z.-H."/>
        </authorList>
    </citation>
    <scope>NUCLEOTIDE SEQUENCE</scope>
    <source>
        <strain evidence="8">Whitten #5841</strain>
        <tissue evidence="8">Leaf</tissue>
    </source>
</reference>
<gene>
    <name evidence="8" type="ORF">KP509_20G004000</name>
</gene>
<dbReference type="Gene3D" id="3.30.420.40">
    <property type="match status" value="1"/>
</dbReference>
<dbReference type="GO" id="GO:0001678">
    <property type="term" value="P:intracellular glucose homeostasis"/>
    <property type="evidence" value="ECO:0007669"/>
    <property type="project" value="InterPro"/>
</dbReference>
<keyword evidence="6" id="KW-0418">Kinase</keyword>
<dbReference type="GO" id="GO:0008865">
    <property type="term" value="F:fructokinase activity"/>
    <property type="evidence" value="ECO:0007669"/>
    <property type="project" value="TreeGrafter"/>
</dbReference>
<dbReference type="GO" id="GO:0005739">
    <property type="term" value="C:mitochondrion"/>
    <property type="evidence" value="ECO:0007669"/>
    <property type="project" value="TreeGrafter"/>
</dbReference>
<dbReference type="InterPro" id="IPR043129">
    <property type="entry name" value="ATPase_NBD"/>
</dbReference>
<sequence>MLRGNLSLSNSAEQCVFQTALCMNASQLRPSARMRVDIQCRSEGMRLTKALENSFKYSFVRRIELKVGQKLFRRVSIEPSPAASSEVTSGSDWSKVETVLEKLRRDCNTPAELLYRLIDGMVEEMKAGLAKEGGSKDFKMILTYVDKLPFGKENGHFYALDLGGTNFRVLRVSFGVEASPAEFQEVSIPQELMLGQHEELFDYIAGKLA</sequence>
<dbReference type="Pfam" id="PF00349">
    <property type="entry name" value="Hexokinase_1"/>
    <property type="match status" value="1"/>
</dbReference>
<dbReference type="GO" id="GO:0005524">
    <property type="term" value="F:ATP binding"/>
    <property type="evidence" value="ECO:0007669"/>
    <property type="project" value="UniProtKB-UniRule"/>
</dbReference>
<dbReference type="AlphaFoldDB" id="A0A8T2SCJ5"/>
<dbReference type="SUPFAM" id="SSF53067">
    <property type="entry name" value="Actin-like ATPase domain"/>
    <property type="match status" value="1"/>
</dbReference>
<dbReference type="GO" id="GO:0006006">
    <property type="term" value="P:glucose metabolic process"/>
    <property type="evidence" value="ECO:0007669"/>
    <property type="project" value="TreeGrafter"/>
</dbReference>
<evidence type="ECO:0000256" key="1">
    <source>
        <dbReference type="ARBA" id="ARBA00004888"/>
    </source>
</evidence>
<organism evidence="8 9">
    <name type="scientific">Ceratopteris richardii</name>
    <name type="common">Triangle waterfern</name>
    <dbReference type="NCBI Taxonomy" id="49495"/>
    <lineage>
        <taxon>Eukaryota</taxon>
        <taxon>Viridiplantae</taxon>
        <taxon>Streptophyta</taxon>
        <taxon>Embryophyta</taxon>
        <taxon>Tracheophyta</taxon>
        <taxon>Polypodiopsida</taxon>
        <taxon>Polypodiidae</taxon>
        <taxon>Polypodiales</taxon>
        <taxon>Pteridineae</taxon>
        <taxon>Pteridaceae</taxon>
        <taxon>Parkerioideae</taxon>
        <taxon>Ceratopteris</taxon>
    </lineage>
</organism>
<dbReference type="GO" id="GO:0005536">
    <property type="term" value="F:D-glucose binding"/>
    <property type="evidence" value="ECO:0007669"/>
    <property type="project" value="InterPro"/>
</dbReference>
<dbReference type="PROSITE" id="PS51748">
    <property type="entry name" value="HEXOKINASE_2"/>
    <property type="match status" value="1"/>
</dbReference>
<dbReference type="InterPro" id="IPR001312">
    <property type="entry name" value="Hexokinase"/>
</dbReference>
<dbReference type="PANTHER" id="PTHR19443:SF16">
    <property type="entry name" value="HEXOKINASE TYPE 1-RELATED"/>
    <property type="match status" value="1"/>
</dbReference>
<dbReference type="Proteomes" id="UP000825935">
    <property type="component" value="Chromosome 20"/>
</dbReference>
<keyword evidence="6" id="KW-0808">Transferase</keyword>
<accession>A0A8T2SCJ5</accession>
<dbReference type="EMBL" id="CM035425">
    <property type="protein sequence ID" value="KAH7330826.1"/>
    <property type="molecule type" value="Genomic_DNA"/>
</dbReference>
<comment type="similarity">
    <text evidence="6">Belongs to the hexokinase family.</text>
</comment>
<comment type="catalytic activity">
    <reaction evidence="4">
        <text>a D-hexose + ATP = a D-hexose 6-phosphate + ADP + H(+)</text>
        <dbReference type="Rhea" id="RHEA:22740"/>
        <dbReference type="ChEBI" id="CHEBI:4194"/>
        <dbReference type="ChEBI" id="CHEBI:15378"/>
        <dbReference type="ChEBI" id="CHEBI:30616"/>
        <dbReference type="ChEBI" id="CHEBI:229467"/>
        <dbReference type="ChEBI" id="CHEBI:456216"/>
        <dbReference type="EC" id="2.7.1.1"/>
    </reaction>
    <physiologicalReaction direction="left-to-right" evidence="4">
        <dbReference type="Rhea" id="RHEA:22741"/>
    </physiologicalReaction>
</comment>
<dbReference type="GO" id="GO:0004340">
    <property type="term" value="F:glucokinase activity"/>
    <property type="evidence" value="ECO:0007669"/>
    <property type="project" value="TreeGrafter"/>
</dbReference>
<keyword evidence="6" id="KW-0067">ATP-binding</keyword>
<evidence type="ECO:0000256" key="3">
    <source>
        <dbReference type="ARBA" id="ARBA00023152"/>
    </source>
</evidence>
<evidence type="ECO:0000256" key="5">
    <source>
        <dbReference type="ARBA" id="ARBA00047905"/>
    </source>
</evidence>
<evidence type="ECO:0000256" key="4">
    <source>
        <dbReference type="ARBA" id="ARBA00044613"/>
    </source>
</evidence>
<keyword evidence="6" id="KW-0547">Nucleotide-binding</keyword>
<dbReference type="PANTHER" id="PTHR19443">
    <property type="entry name" value="HEXOKINASE"/>
    <property type="match status" value="1"/>
</dbReference>
<comment type="caution">
    <text evidence="8">The sequence shown here is derived from an EMBL/GenBank/DDBJ whole genome shotgun (WGS) entry which is preliminary data.</text>
</comment>
<dbReference type="GO" id="GO:0005829">
    <property type="term" value="C:cytosol"/>
    <property type="evidence" value="ECO:0007669"/>
    <property type="project" value="TreeGrafter"/>
</dbReference>
<comment type="catalytic activity">
    <reaction evidence="5">
        <text>D-fructose + ATP = D-fructose 6-phosphate + ADP + H(+)</text>
        <dbReference type="Rhea" id="RHEA:16125"/>
        <dbReference type="ChEBI" id="CHEBI:15378"/>
        <dbReference type="ChEBI" id="CHEBI:30616"/>
        <dbReference type="ChEBI" id="CHEBI:37721"/>
        <dbReference type="ChEBI" id="CHEBI:61527"/>
        <dbReference type="ChEBI" id="CHEBI:456216"/>
        <dbReference type="EC" id="2.7.1.1"/>
    </reaction>
    <physiologicalReaction direction="left-to-right" evidence="5">
        <dbReference type="Rhea" id="RHEA:16126"/>
    </physiologicalReaction>
</comment>
<proteinExistence type="inferred from homology"/>
<dbReference type="OrthoDB" id="419537at2759"/>
<evidence type="ECO:0000256" key="2">
    <source>
        <dbReference type="ARBA" id="ARBA00005028"/>
    </source>
</evidence>
<keyword evidence="3 6" id="KW-0324">Glycolysis</keyword>
<comment type="pathway">
    <text evidence="2">Carbohydrate metabolism; hexose metabolism.</text>
</comment>
<comment type="pathway">
    <text evidence="1">Carbohydrate degradation; glycolysis; D-glyceraldehyde 3-phosphate and glycerone phosphate from D-glucose: step 1/4.</text>
</comment>
<keyword evidence="9" id="KW-1185">Reference proteome</keyword>
<dbReference type="EC" id="2.7.1.-" evidence="6"/>
<name>A0A8T2SCJ5_CERRI</name>
<dbReference type="GO" id="GO:0006096">
    <property type="term" value="P:glycolytic process"/>
    <property type="evidence" value="ECO:0007669"/>
    <property type="project" value="UniProtKB-KW"/>
</dbReference>
<dbReference type="Gene3D" id="3.40.367.20">
    <property type="match status" value="1"/>
</dbReference>
<evidence type="ECO:0000259" key="7">
    <source>
        <dbReference type="Pfam" id="PF00349"/>
    </source>
</evidence>
<evidence type="ECO:0000256" key="6">
    <source>
        <dbReference type="RuleBase" id="RU362007"/>
    </source>
</evidence>
<protein>
    <recommendedName>
        <fullName evidence="6">Phosphotransferase</fullName>
        <ecNumber evidence="6">2.7.1.-</ecNumber>
    </recommendedName>
</protein>